<dbReference type="EMBL" id="QCYY01000544">
    <property type="protein sequence ID" value="ROT84422.1"/>
    <property type="molecule type" value="Genomic_DNA"/>
</dbReference>
<gene>
    <name evidence="2" type="ORF">C7M84_022396</name>
</gene>
<proteinExistence type="predicted"/>
<comment type="caution">
    <text evidence="2">The sequence shown here is derived from an EMBL/GenBank/DDBJ whole genome shotgun (WGS) entry which is preliminary data.</text>
</comment>
<sequence>MEIQIINKFKTCPLITPTWVVYKAHSNPSLAVERKHDLPTNVCGGARRTTFTSNDATSHLPSTRPPADMGDITRAVGRSGRRAKPKAQDSLTALICQKLRESGQDDEFLQSVMAALHDLGEELRRCPSRKASVKLVRRTLSRALAEGRRDQDAAGGAQDHQGARPEGLVAAVGQLLQEELQGEELEGRDLEPEEAKEEEAQRVNEAEDGLECGEDVPDHRGTTGPRPRKDDQDNTSGGQQLKEDSNDALPPMIISENKMIDDTGGNPQEATLHGVQIERLFPQRRNSLSHFYGEEDREITSVRLVMERNKCALYKLEGEVHTKLGVFHADHLKKLKNGFKVTLETQMTSDDVDGGRRPKKKTKRQREASSVILTVPQEQQEECMNLLSRMRKTLPGILFGSSGF</sequence>
<feature type="region of interest" description="Disordered" evidence="1">
    <location>
        <begin position="349"/>
        <end position="370"/>
    </location>
</feature>
<dbReference type="Proteomes" id="UP000283509">
    <property type="component" value="Unassembled WGS sequence"/>
</dbReference>
<accession>A0A3R7MJK1</accession>
<feature type="compositionally biased region" description="Basic and acidic residues" evidence="1">
    <location>
        <begin position="216"/>
        <end position="232"/>
    </location>
</feature>
<reference evidence="2 3" key="1">
    <citation type="submission" date="2018-04" db="EMBL/GenBank/DDBJ databases">
        <authorList>
            <person name="Zhang X."/>
            <person name="Yuan J."/>
            <person name="Li F."/>
            <person name="Xiang J."/>
        </authorList>
    </citation>
    <scope>NUCLEOTIDE SEQUENCE [LARGE SCALE GENOMIC DNA]</scope>
    <source>
        <tissue evidence="2">Muscle</tissue>
    </source>
</reference>
<evidence type="ECO:0000313" key="2">
    <source>
        <dbReference type="EMBL" id="ROT84422.1"/>
    </source>
</evidence>
<keyword evidence="3" id="KW-1185">Reference proteome</keyword>
<feature type="region of interest" description="Disordered" evidence="1">
    <location>
        <begin position="181"/>
        <end position="249"/>
    </location>
</feature>
<name>A0A3R7MJK1_PENVA</name>
<organism evidence="2 3">
    <name type="scientific">Penaeus vannamei</name>
    <name type="common">Whiteleg shrimp</name>
    <name type="synonym">Litopenaeus vannamei</name>
    <dbReference type="NCBI Taxonomy" id="6689"/>
    <lineage>
        <taxon>Eukaryota</taxon>
        <taxon>Metazoa</taxon>
        <taxon>Ecdysozoa</taxon>
        <taxon>Arthropoda</taxon>
        <taxon>Crustacea</taxon>
        <taxon>Multicrustacea</taxon>
        <taxon>Malacostraca</taxon>
        <taxon>Eumalacostraca</taxon>
        <taxon>Eucarida</taxon>
        <taxon>Decapoda</taxon>
        <taxon>Dendrobranchiata</taxon>
        <taxon>Penaeoidea</taxon>
        <taxon>Penaeidae</taxon>
        <taxon>Penaeus</taxon>
    </lineage>
</organism>
<protein>
    <submittedName>
        <fullName evidence="2">Uncharacterized protein</fullName>
    </submittedName>
</protein>
<evidence type="ECO:0000256" key="1">
    <source>
        <dbReference type="SAM" id="MobiDB-lite"/>
    </source>
</evidence>
<feature type="compositionally biased region" description="Acidic residues" evidence="1">
    <location>
        <begin position="206"/>
        <end position="215"/>
    </location>
</feature>
<dbReference type="AlphaFoldDB" id="A0A3R7MJK1"/>
<evidence type="ECO:0000313" key="3">
    <source>
        <dbReference type="Proteomes" id="UP000283509"/>
    </source>
</evidence>
<dbReference type="OrthoDB" id="6378817at2759"/>
<reference evidence="2 3" key="2">
    <citation type="submission" date="2019-01" db="EMBL/GenBank/DDBJ databases">
        <title>The decoding of complex shrimp genome reveals the adaptation for benthos swimmer, frequently molting mechanism and breeding impact on genome.</title>
        <authorList>
            <person name="Sun Y."/>
            <person name="Gao Y."/>
            <person name="Yu Y."/>
        </authorList>
    </citation>
    <scope>NUCLEOTIDE SEQUENCE [LARGE SCALE GENOMIC DNA]</scope>
    <source>
        <tissue evidence="2">Muscle</tissue>
    </source>
</reference>